<protein>
    <submittedName>
        <fullName evidence="4">GTPBA-like protein</fullName>
    </submittedName>
</protein>
<keyword evidence="2" id="KW-0342">GTP-binding</keyword>
<organism evidence="4 5">
    <name type="scientific">Mya arenaria</name>
    <name type="common">Soft-shell clam</name>
    <dbReference type="NCBI Taxonomy" id="6604"/>
    <lineage>
        <taxon>Eukaryota</taxon>
        <taxon>Metazoa</taxon>
        <taxon>Spiralia</taxon>
        <taxon>Lophotrochozoa</taxon>
        <taxon>Mollusca</taxon>
        <taxon>Bivalvia</taxon>
        <taxon>Autobranchia</taxon>
        <taxon>Heteroconchia</taxon>
        <taxon>Euheterodonta</taxon>
        <taxon>Imparidentia</taxon>
        <taxon>Neoheterodontei</taxon>
        <taxon>Myida</taxon>
        <taxon>Myoidea</taxon>
        <taxon>Myidae</taxon>
        <taxon>Mya</taxon>
    </lineage>
</organism>
<dbReference type="PANTHER" id="PTHR11702">
    <property type="entry name" value="DEVELOPMENTALLY REGULATED GTP-BINDING PROTEIN-RELATED"/>
    <property type="match status" value="1"/>
</dbReference>
<dbReference type="Proteomes" id="UP001164746">
    <property type="component" value="Chromosome 1"/>
</dbReference>
<dbReference type="InterPro" id="IPR031167">
    <property type="entry name" value="G_OBG"/>
</dbReference>
<evidence type="ECO:0000313" key="4">
    <source>
        <dbReference type="EMBL" id="WAQ94152.1"/>
    </source>
</evidence>
<evidence type="ECO:0000256" key="1">
    <source>
        <dbReference type="ARBA" id="ARBA00022741"/>
    </source>
</evidence>
<dbReference type="EMBL" id="CP111012">
    <property type="protein sequence ID" value="WAQ94152.1"/>
    <property type="molecule type" value="Genomic_DNA"/>
</dbReference>
<dbReference type="InterPro" id="IPR006073">
    <property type="entry name" value="GTP-bd"/>
</dbReference>
<evidence type="ECO:0000256" key="2">
    <source>
        <dbReference type="ARBA" id="ARBA00023134"/>
    </source>
</evidence>
<reference evidence="4" key="1">
    <citation type="submission" date="2022-11" db="EMBL/GenBank/DDBJ databases">
        <title>Centuries of genome instability and evolution in soft-shell clam transmissible cancer (bioRxiv).</title>
        <authorList>
            <person name="Hart S.F.M."/>
            <person name="Yonemitsu M.A."/>
            <person name="Giersch R.M."/>
            <person name="Beal B.F."/>
            <person name="Arriagada G."/>
            <person name="Davis B.W."/>
            <person name="Ostrander E.A."/>
            <person name="Goff S.P."/>
            <person name="Metzger M.J."/>
        </authorList>
    </citation>
    <scope>NUCLEOTIDE SEQUENCE</scope>
    <source>
        <strain evidence="4">MELC-2E11</strain>
        <tissue evidence="4">Siphon/mantle</tissue>
    </source>
</reference>
<feature type="domain" description="OBG-type G" evidence="3">
    <location>
        <begin position="85"/>
        <end position="280"/>
    </location>
</feature>
<dbReference type="SUPFAM" id="SSF82051">
    <property type="entry name" value="Obg GTP-binding protein N-terminal domain"/>
    <property type="match status" value="1"/>
</dbReference>
<dbReference type="InterPro" id="IPR006169">
    <property type="entry name" value="GTP1_OBG_dom"/>
</dbReference>
<dbReference type="InterPro" id="IPR027417">
    <property type="entry name" value="P-loop_NTPase"/>
</dbReference>
<dbReference type="CDD" id="cd01898">
    <property type="entry name" value="Obg"/>
    <property type="match status" value="1"/>
</dbReference>
<dbReference type="Pfam" id="PF01926">
    <property type="entry name" value="MMR_HSR1"/>
    <property type="match status" value="1"/>
</dbReference>
<dbReference type="InterPro" id="IPR045086">
    <property type="entry name" value="OBG_GTPase"/>
</dbReference>
<keyword evidence="5" id="KW-1185">Reference proteome</keyword>
<dbReference type="InterPro" id="IPR036726">
    <property type="entry name" value="GTP1_OBG_dom_sf"/>
</dbReference>
<proteinExistence type="predicted"/>
<sequence>MIRAHEKSTLEKIVTINPLKRFTAASGGNSSRKILLGSSGEPHIIPVPLGVTISTDEGRDLNVEGDEVVVANGGAPGSPENDYLGRKGEAMFPNAGKSTFLTTISRASPKIAAYPFTTLRPQIGTMMYPDHRQITVADLPGLIEGAHLNYGMGHKFLKHVERTKMLLFMVDINGFQLSQDYIFRNAFETILLLNKELELYNKDLLHKPAVIALNKIDTDRSGKLTDSIIDKIKHMPELVSDVDEKLRPKNLIRFREVYKISTKHKINTETMKERLRALLDVFYEQQRSALAKERSRELSKLQNVLGQEQLNKKIV</sequence>
<accession>A0ABY7D929</accession>
<evidence type="ECO:0000313" key="5">
    <source>
        <dbReference type="Proteomes" id="UP001164746"/>
    </source>
</evidence>
<gene>
    <name evidence="4" type="ORF">MAR_006623</name>
</gene>
<evidence type="ECO:0000259" key="3">
    <source>
        <dbReference type="PROSITE" id="PS51710"/>
    </source>
</evidence>
<dbReference type="PROSITE" id="PS51710">
    <property type="entry name" value="G_OBG"/>
    <property type="match status" value="1"/>
</dbReference>
<dbReference type="Pfam" id="PF01018">
    <property type="entry name" value="GTP1_OBG"/>
    <property type="match status" value="1"/>
</dbReference>
<keyword evidence="1" id="KW-0547">Nucleotide-binding</keyword>
<dbReference type="PRINTS" id="PR00326">
    <property type="entry name" value="GTP1OBG"/>
</dbReference>
<name>A0ABY7D929_MYAAR</name>
<dbReference type="Gene3D" id="3.40.50.300">
    <property type="entry name" value="P-loop containing nucleotide triphosphate hydrolases"/>
    <property type="match status" value="1"/>
</dbReference>
<dbReference type="PANTHER" id="PTHR11702:SF43">
    <property type="entry name" value="GTP-BINDING PROTEIN 10"/>
    <property type="match status" value="1"/>
</dbReference>
<dbReference type="SUPFAM" id="SSF52540">
    <property type="entry name" value="P-loop containing nucleoside triphosphate hydrolases"/>
    <property type="match status" value="1"/>
</dbReference>